<evidence type="ECO:0008006" key="3">
    <source>
        <dbReference type="Google" id="ProtNLM"/>
    </source>
</evidence>
<evidence type="ECO:0000313" key="2">
    <source>
        <dbReference type="Proteomes" id="UP000652761"/>
    </source>
</evidence>
<dbReference type="PANTHER" id="PTHR45863:SF7">
    <property type="entry name" value="SERINE_THREONINE-PROTEIN KINASE BSK5"/>
    <property type="match status" value="1"/>
</dbReference>
<dbReference type="GO" id="GO:0005524">
    <property type="term" value="F:ATP binding"/>
    <property type="evidence" value="ECO:0007669"/>
    <property type="project" value="UniProtKB-KW"/>
</dbReference>
<dbReference type="InterPro" id="IPR045845">
    <property type="entry name" value="BSK"/>
</dbReference>
<name>A0A843VN79_COLES</name>
<reference evidence="1" key="1">
    <citation type="submission" date="2017-07" db="EMBL/GenBank/DDBJ databases">
        <title>Taro Niue Genome Assembly and Annotation.</title>
        <authorList>
            <person name="Atibalentja N."/>
            <person name="Keating K."/>
            <person name="Fields C.J."/>
        </authorList>
    </citation>
    <scope>NUCLEOTIDE SEQUENCE</scope>
    <source>
        <strain evidence="1">Niue_2</strain>
        <tissue evidence="1">Leaf</tissue>
    </source>
</reference>
<protein>
    <recommendedName>
        <fullName evidence="3">Protein kinase domain-containing protein</fullName>
    </recommendedName>
</protein>
<gene>
    <name evidence="1" type="ORF">Taro_027687</name>
</gene>
<organism evidence="1 2">
    <name type="scientific">Colocasia esculenta</name>
    <name type="common">Wild taro</name>
    <name type="synonym">Arum esculentum</name>
    <dbReference type="NCBI Taxonomy" id="4460"/>
    <lineage>
        <taxon>Eukaryota</taxon>
        <taxon>Viridiplantae</taxon>
        <taxon>Streptophyta</taxon>
        <taxon>Embryophyta</taxon>
        <taxon>Tracheophyta</taxon>
        <taxon>Spermatophyta</taxon>
        <taxon>Magnoliopsida</taxon>
        <taxon>Liliopsida</taxon>
        <taxon>Araceae</taxon>
        <taxon>Aroideae</taxon>
        <taxon>Colocasieae</taxon>
        <taxon>Colocasia</taxon>
    </lineage>
</organism>
<dbReference type="AlphaFoldDB" id="A0A843VN79"/>
<dbReference type="Gene3D" id="1.10.510.10">
    <property type="entry name" value="Transferase(Phosphotransferase) domain 1"/>
    <property type="match status" value="1"/>
</dbReference>
<dbReference type="PANTHER" id="PTHR45863">
    <property type="entry name" value="SERINE/THREONINE-PROTEIN KINASE BSK5"/>
    <property type="match status" value="1"/>
</dbReference>
<proteinExistence type="predicted"/>
<dbReference type="EMBL" id="NMUH01001743">
    <property type="protein sequence ID" value="MQL95020.1"/>
    <property type="molecule type" value="Genomic_DNA"/>
</dbReference>
<dbReference type="GO" id="GO:0004672">
    <property type="term" value="F:protein kinase activity"/>
    <property type="evidence" value="ECO:0007669"/>
    <property type="project" value="InterPro"/>
</dbReference>
<sequence length="84" mass="9490">MNENPYTSMGFNVHGNPRLSCFGLMKNSRDGKSYSTNLAFTPPEYLRIGRVIPESVVYSFGTLLLDLLIGKHIPPSHVIYCHLY</sequence>
<dbReference type="Proteomes" id="UP000652761">
    <property type="component" value="Unassembled WGS sequence"/>
</dbReference>
<dbReference type="OrthoDB" id="1905385at2759"/>
<accession>A0A843VN79</accession>
<dbReference type="GO" id="GO:0009742">
    <property type="term" value="P:brassinosteroid mediated signaling pathway"/>
    <property type="evidence" value="ECO:0007669"/>
    <property type="project" value="InterPro"/>
</dbReference>
<dbReference type="InterPro" id="IPR011009">
    <property type="entry name" value="Kinase-like_dom_sf"/>
</dbReference>
<evidence type="ECO:0000313" key="1">
    <source>
        <dbReference type="EMBL" id="MQL95020.1"/>
    </source>
</evidence>
<dbReference type="GO" id="GO:0012505">
    <property type="term" value="C:endomembrane system"/>
    <property type="evidence" value="ECO:0007669"/>
    <property type="project" value="UniProtKB-SubCell"/>
</dbReference>
<dbReference type="SUPFAM" id="SSF56112">
    <property type="entry name" value="Protein kinase-like (PK-like)"/>
    <property type="match status" value="1"/>
</dbReference>
<keyword evidence="2" id="KW-1185">Reference proteome</keyword>
<comment type="caution">
    <text evidence="1">The sequence shown here is derived from an EMBL/GenBank/DDBJ whole genome shotgun (WGS) entry which is preliminary data.</text>
</comment>